<dbReference type="OrthoDB" id="797407at2"/>
<proteinExistence type="predicted"/>
<organism evidence="1 2">
    <name type="scientific">Mucilaginibacter auburnensis</name>
    <dbReference type="NCBI Taxonomy" id="1457233"/>
    <lineage>
        <taxon>Bacteria</taxon>
        <taxon>Pseudomonadati</taxon>
        <taxon>Bacteroidota</taxon>
        <taxon>Sphingobacteriia</taxon>
        <taxon>Sphingobacteriales</taxon>
        <taxon>Sphingobacteriaceae</taxon>
        <taxon>Mucilaginibacter</taxon>
    </lineage>
</organism>
<sequence length="164" mass="18861">MRVEHPAAFRFIINEDIYLLPDDKEQQSKKVVKVAEPAPISFNYLGNNQKKFLILTHYPDMEAIDVTHLTALEAILERKGYQQDDVAILNIARNAAGMEEIISYFSPERLLILGPKAIPAGMAEPQLNTLITTTPYRTLYSFCFYDMMDNKANKLTFWEQMKNL</sequence>
<comment type="caution">
    <text evidence="1">The sequence shown here is derived from an EMBL/GenBank/DDBJ whole genome shotgun (WGS) entry which is preliminary data.</text>
</comment>
<accession>A0A2H9VPL2</accession>
<dbReference type="EMBL" id="PGFJ01000002">
    <property type="protein sequence ID" value="PJJ80252.1"/>
    <property type="molecule type" value="Genomic_DNA"/>
</dbReference>
<protein>
    <submittedName>
        <fullName evidence="1">Uncharacterized protein</fullName>
    </submittedName>
</protein>
<reference evidence="1 2" key="1">
    <citation type="submission" date="2017-11" db="EMBL/GenBank/DDBJ databases">
        <title>Genomic Encyclopedia of Archaeal and Bacterial Type Strains, Phase II (KMG-II): From Individual Species to Whole Genera.</title>
        <authorList>
            <person name="Goeker M."/>
        </authorList>
    </citation>
    <scope>NUCLEOTIDE SEQUENCE [LARGE SCALE GENOMIC DNA]</scope>
    <source>
        <strain evidence="1 2">DSM 28175</strain>
    </source>
</reference>
<dbReference type="Proteomes" id="UP000242687">
    <property type="component" value="Unassembled WGS sequence"/>
</dbReference>
<dbReference type="RefSeq" id="WP_100342540.1">
    <property type="nucleotide sequence ID" value="NZ_PGFJ01000002.1"/>
</dbReference>
<evidence type="ECO:0000313" key="1">
    <source>
        <dbReference type="EMBL" id="PJJ80252.1"/>
    </source>
</evidence>
<gene>
    <name evidence="1" type="ORF">CLV57_3401</name>
</gene>
<keyword evidence="2" id="KW-1185">Reference proteome</keyword>
<name>A0A2H9VPL2_9SPHI</name>
<dbReference type="AlphaFoldDB" id="A0A2H9VPL2"/>
<evidence type="ECO:0000313" key="2">
    <source>
        <dbReference type="Proteomes" id="UP000242687"/>
    </source>
</evidence>